<comment type="caution">
    <text evidence="2">The sequence shown here is derived from an EMBL/GenBank/DDBJ whole genome shotgun (WGS) entry which is preliminary data.</text>
</comment>
<dbReference type="RefSeq" id="WP_275474374.1">
    <property type="nucleotide sequence ID" value="NZ_CP162940.1"/>
</dbReference>
<evidence type="ECO:0000259" key="1">
    <source>
        <dbReference type="Pfam" id="PF00723"/>
    </source>
</evidence>
<accession>A0ABV5AF55</accession>
<evidence type="ECO:0000313" key="3">
    <source>
        <dbReference type="Proteomes" id="UP001579974"/>
    </source>
</evidence>
<gene>
    <name evidence="2" type="ORF">KKP3000_004351</name>
</gene>
<name>A0ABV5AF55_9BACL</name>
<keyword evidence="3" id="KW-1185">Reference proteome</keyword>
<dbReference type="GO" id="GO:0016787">
    <property type="term" value="F:hydrolase activity"/>
    <property type="evidence" value="ECO:0007669"/>
    <property type="project" value="UniProtKB-KW"/>
</dbReference>
<dbReference type="Proteomes" id="UP001579974">
    <property type="component" value="Unassembled WGS sequence"/>
</dbReference>
<reference evidence="2 3" key="1">
    <citation type="journal article" date="2024" name="Int. J. Mol. Sci.">
        <title>Exploration of Alicyclobacillus spp. Genome in Search of Antibiotic Resistance.</title>
        <authorList>
            <person name="Bucka-Kolendo J."/>
            <person name="Kiousi D.E."/>
            <person name="Dekowska A."/>
            <person name="Mikolajczuk-Szczyrba A."/>
            <person name="Karadedos D.M."/>
            <person name="Michael P."/>
            <person name="Galanis A."/>
            <person name="Sokolowska B."/>
        </authorList>
    </citation>
    <scope>NUCLEOTIDE SEQUENCE [LARGE SCALE GENOMIC DNA]</scope>
    <source>
        <strain evidence="2 3">KKP 3000</strain>
    </source>
</reference>
<dbReference type="InterPro" id="IPR012341">
    <property type="entry name" value="6hp_glycosidase-like_sf"/>
</dbReference>
<dbReference type="SUPFAM" id="SSF48208">
    <property type="entry name" value="Six-hairpin glycosidases"/>
    <property type="match status" value="1"/>
</dbReference>
<dbReference type="EMBL" id="JBDXSU010000007">
    <property type="protein sequence ID" value="MFB5190865.1"/>
    <property type="molecule type" value="Genomic_DNA"/>
</dbReference>
<protein>
    <submittedName>
        <fullName evidence="2">Glycoside hydrolase family 15 protein</fullName>
    </submittedName>
</protein>
<keyword evidence="2" id="KW-0378">Hydrolase</keyword>
<sequence length="339" mass="39375">MRDQVQQVLDTLRQANGLYVASPSNTYHYVWVRDSCYIALSELERDNGRFERTYHSLFDIFRKYMWKLEYHAQHRPREAFEYIHPRYSANLLEEVREPWGNAQNDAIGAFLFGVGEGLRRKKNLVRDEQDWRVLSLFVRYLTTLEYWHDADNGVWEENREVHASSIGACVAGLLAVRPFVDVPWEPIQQGLSSLYLTLPRESVSKDVDLALLSLIYPYQLLPVGLAEVIVERVEAALLRTHGVLRYPGDKYYSEDGREAEWCMGFSWLGICHALLGHHDKAAEYLERSQEVMTAAHEIPELYRPVSKTPNENTPLGWSHAMWLILYDMLHRDGRTSTAD</sequence>
<dbReference type="PANTHER" id="PTHR31616:SF0">
    <property type="entry name" value="GLUCAN 1,4-ALPHA-GLUCOSIDASE"/>
    <property type="match status" value="1"/>
</dbReference>
<dbReference type="Gene3D" id="1.50.10.10">
    <property type="match status" value="2"/>
</dbReference>
<dbReference type="Pfam" id="PF00723">
    <property type="entry name" value="Glyco_hydro_15"/>
    <property type="match status" value="1"/>
</dbReference>
<dbReference type="InterPro" id="IPR011613">
    <property type="entry name" value="GH15-like"/>
</dbReference>
<organism evidence="2 3">
    <name type="scientific">Alicyclobacillus fastidiosus</name>
    <dbReference type="NCBI Taxonomy" id="392011"/>
    <lineage>
        <taxon>Bacteria</taxon>
        <taxon>Bacillati</taxon>
        <taxon>Bacillota</taxon>
        <taxon>Bacilli</taxon>
        <taxon>Bacillales</taxon>
        <taxon>Alicyclobacillaceae</taxon>
        <taxon>Alicyclobacillus</taxon>
    </lineage>
</organism>
<feature type="domain" description="GH15-like" evidence="1">
    <location>
        <begin position="14"/>
        <end position="173"/>
    </location>
</feature>
<proteinExistence type="predicted"/>
<dbReference type="InterPro" id="IPR008928">
    <property type="entry name" value="6-hairpin_glycosidase_sf"/>
</dbReference>
<evidence type="ECO:0000313" key="2">
    <source>
        <dbReference type="EMBL" id="MFB5190865.1"/>
    </source>
</evidence>
<dbReference type="PANTHER" id="PTHR31616">
    <property type="entry name" value="TREHALASE"/>
    <property type="match status" value="1"/>
</dbReference>